<proteinExistence type="predicted"/>
<dbReference type="InterPro" id="IPR036595">
    <property type="entry name" value="A-macroglobulin_rcpt-bd_sf"/>
</dbReference>
<evidence type="ECO:0000259" key="1">
    <source>
        <dbReference type="SMART" id="SM01361"/>
    </source>
</evidence>
<dbReference type="InterPro" id="IPR009048">
    <property type="entry name" value="A-macroglobulin_rcpt-bd"/>
</dbReference>
<feature type="non-terminal residue" evidence="2">
    <location>
        <position position="1"/>
    </location>
</feature>
<dbReference type="AlphaFoldDB" id="A0A0T6BB57"/>
<evidence type="ECO:0000313" key="3">
    <source>
        <dbReference type="Proteomes" id="UP000051574"/>
    </source>
</evidence>
<gene>
    <name evidence="2" type="ORF">AMK59_2915</name>
</gene>
<reference evidence="2 3" key="1">
    <citation type="submission" date="2015-09" db="EMBL/GenBank/DDBJ databases">
        <title>Draft genome of the scarab beetle Oryctes borbonicus.</title>
        <authorList>
            <person name="Meyer J.M."/>
            <person name="Markov G.V."/>
            <person name="Baskaran P."/>
            <person name="Herrmann M."/>
            <person name="Sommer R.J."/>
            <person name="Roedelsperger C."/>
        </authorList>
    </citation>
    <scope>NUCLEOTIDE SEQUENCE [LARGE SCALE GENOMIC DNA]</scope>
    <source>
        <strain evidence="2">OB123</strain>
        <tissue evidence="2">Whole animal</tissue>
    </source>
</reference>
<dbReference type="Gene3D" id="2.60.40.690">
    <property type="entry name" value="Alpha-macroglobulin, receptor-binding domain"/>
    <property type="match status" value="1"/>
</dbReference>
<dbReference type="Pfam" id="PF07677">
    <property type="entry name" value="A2M_recep"/>
    <property type="match status" value="1"/>
</dbReference>
<comment type="caution">
    <text evidence="2">The sequence shown here is derived from an EMBL/GenBank/DDBJ whole genome shotgun (WGS) entry which is preliminary data.</text>
</comment>
<accession>A0A0T6BB57</accession>
<dbReference type="OrthoDB" id="9998011at2759"/>
<dbReference type="GO" id="GO:0005576">
    <property type="term" value="C:extracellular region"/>
    <property type="evidence" value="ECO:0007669"/>
    <property type="project" value="InterPro"/>
</dbReference>
<keyword evidence="3" id="KW-1185">Reference proteome</keyword>
<dbReference type="Proteomes" id="UP000051574">
    <property type="component" value="Unassembled WGS sequence"/>
</dbReference>
<dbReference type="PANTHER" id="PTHR11412">
    <property type="entry name" value="MACROGLOBULIN / COMPLEMENT"/>
    <property type="match status" value="1"/>
</dbReference>
<dbReference type="InterPro" id="IPR050473">
    <property type="entry name" value="A2M/Complement_sys"/>
</dbReference>
<organism evidence="2 3">
    <name type="scientific">Oryctes borbonicus</name>
    <dbReference type="NCBI Taxonomy" id="1629725"/>
    <lineage>
        <taxon>Eukaryota</taxon>
        <taxon>Metazoa</taxon>
        <taxon>Ecdysozoa</taxon>
        <taxon>Arthropoda</taxon>
        <taxon>Hexapoda</taxon>
        <taxon>Insecta</taxon>
        <taxon>Pterygota</taxon>
        <taxon>Neoptera</taxon>
        <taxon>Endopterygota</taxon>
        <taxon>Coleoptera</taxon>
        <taxon>Polyphaga</taxon>
        <taxon>Scarabaeiformia</taxon>
        <taxon>Scarabaeidae</taxon>
        <taxon>Dynastinae</taxon>
        <taxon>Oryctes</taxon>
    </lineage>
</organism>
<dbReference type="SUPFAM" id="SSF49410">
    <property type="entry name" value="Alpha-macroglobulin receptor domain"/>
    <property type="match status" value="1"/>
</dbReference>
<dbReference type="EMBL" id="LJIG01002392">
    <property type="protein sequence ID" value="KRT84548.1"/>
    <property type="molecule type" value="Genomic_DNA"/>
</dbReference>
<protein>
    <recommendedName>
        <fullName evidence="1">Alpha-macroglobulin receptor-binding domain-containing protein</fullName>
    </recommendedName>
</protein>
<dbReference type="SMART" id="SM01361">
    <property type="entry name" value="A2M_recep"/>
    <property type="match status" value="1"/>
</dbReference>
<feature type="domain" description="Alpha-macroglobulin receptor-binding" evidence="1">
    <location>
        <begin position="71"/>
        <end position="160"/>
    </location>
</feature>
<evidence type="ECO:0000313" key="2">
    <source>
        <dbReference type="EMBL" id="KRT84548.1"/>
    </source>
</evidence>
<name>A0A0T6BB57_9SCAR</name>
<dbReference type="PANTHER" id="PTHR11412:SF171">
    <property type="entry name" value="PREGNANCY ZONE PROTEIN-LIKE PROTEIN"/>
    <property type="match status" value="1"/>
</dbReference>
<sequence>LALSEYPNEIKAKITGKGCVSVQAEVNYHLDTAAALEDLRLDIDLKPANQRFKCSVIILKPCVSYTGVGQINMAIVEVNMPSGYAPDQASFLSFNIDNDSGVKKFEIIRNQVVFYLTNLSANKVCLPFTIEENLVVENVANATVKFYDYYKPEVSISKSFKAEDCEVNINVPA</sequence>